<evidence type="ECO:0000313" key="4">
    <source>
        <dbReference type="EMBL" id="MBM6996168.1"/>
    </source>
</evidence>
<organism evidence="4 5">
    <name type="scientific">Paenibacillus rhizolycopersici</name>
    <dbReference type="NCBI Taxonomy" id="2780073"/>
    <lineage>
        <taxon>Bacteria</taxon>
        <taxon>Bacillati</taxon>
        <taxon>Bacillota</taxon>
        <taxon>Bacilli</taxon>
        <taxon>Bacillales</taxon>
        <taxon>Paenibacillaceae</taxon>
        <taxon>Paenibacillus</taxon>
    </lineage>
</organism>
<feature type="domain" description="SLH" evidence="3">
    <location>
        <begin position="24"/>
        <end position="85"/>
    </location>
</feature>
<evidence type="ECO:0000256" key="1">
    <source>
        <dbReference type="SAM" id="MobiDB-lite"/>
    </source>
</evidence>
<feature type="region of interest" description="Disordered" evidence="1">
    <location>
        <begin position="210"/>
        <end position="270"/>
    </location>
</feature>
<feature type="compositionally biased region" description="Low complexity" evidence="1">
    <location>
        <begin position="228"/>
        <end position="247"/>
    </location>
</feature>
<reference evidence="4 5" key="1">
    <citation type="submission" date="2021-01" db="EMBL/GenBank/DDBJ databases">
        <title>Paenibacillus sp.nov. isolated from the rhizosphere soil of tomato plant.</title>
        <authorList>
            <person name="Thin K.K."/>
            <person name="Zhang X."/>
            <person name="He S."/>
        </authorList>
    </citation>
    <scope>NUCLEOTIDE SEQUENCE [LARGE SCALE GENOMIC DNA]</scope>
    <source>
        <strain evidence="4 5">DXFW5</strain>
    </source>
</reference>
<protein>
    <submittedName>
        <fullName evidence="4">S-layer homology domain-containing protein</fullName>
    </submittedName>
</protein>
<dbReference type="RefSeq" id="WP_193416962.1">
    <property type="nucleotide sequence ID" value="NZ_JADCNN020000008.1"/>
</dbReference>
<dbReference type="PANTHER" id="PTHR43308:SF1">
    <property type="entry name" value="OUTER MEMBRANE PROTEIN ALPHA"/>
    <property type="match status" value="1"/>
</dbReference>
<dbReference type="InterPro" id="IPR051465">
    <property type="entry name" value="Cell_Envelope_Struct_Comp"/>
</dbReference>
<gene>
    <name evidence="4" type="ORF">IM700_010975</name>
</gene>
<feature type="signal peptide" evidence="2">
    <location>
        <begin position="1"/>
        <end position="25"/>
    </location>
</feature>
<evidence type="ECO:0000259" key="3">
    <source>
        <dbReference type="PROSITE" id="PS51272"/>
    </source>
</evidence>
<feature type="chain" id="PRO_5047329114" evidence="2">
    <location>
        <begin position="26"/>
        <end position="599"/>
    </location>
</feature>
<feature type="domain" description="SLH" evidence="3">
    <location>
        <begin position="86"/>
        <end position="149"/>
    </location>
</feature>
<evidence type="ECO:0000256" key="2">
    <source>
        <dbReference type="SAM" id="SignalP"/>
    </source>
</evidence>
<dbReference type="PANTHER" id="PTHR43308">
    <property type="entry name" value="OUTER MEMBRANE PROTEIN ALPHA-RELATED"/>
    <property type="match status" value="1"/>
</dbReference>
<accession>A0ABS2H5S8</accession>
<dbReference type="Pfam" id="PF00395">
    <property type="entry name" value="SLH"/>
    <property type="match status" value="3"/>
</dbReference>
<name>A0ABS2H5S8_9BACL</name>
<dbReference type="PROSITE" id="PS51272">
    <property type="entry name" value="SLH"/>
    <property type="match status" value="3"/>
</dbReference>
<proteinExistence type="predicted"/>
<dbReference type="Proteomes" id="UP001516620">
    <property type="component" value="Unassembled WGS sequence"/>
</dbReference>
<comment type="caution">
    <text evidence="4">The sequence shown here is derived from an EMBL/GenBank/DDBJ whole genome shotgun (WGS) entry which is preliminary data.</text>
</comment>
<evidence type="ECO:0000313" key="5">
    <source>
        <dbReference type="Proteomes" id="UP001516620"/>
    </source>
</evidence>
<sequence length="599" mass="61731">MNKKLYIKVMTSAALLSAIALPTQAATDLTDINGSYAKDAIQELVNAGILNGKGDGKFDPSGKIERQDFAIILAKALGLELDQVPASTTFTDVPTSHYAFNYVEAAAKAGLITGYGNGVFGTGNSLSRQDMAVIFVRALGVDATGKGADLEFSDAGQIADYAKDAVAAAVELGLIAGAGNGQFNPTGTAERQAVALVASNFLKKSEEIKKQNEGGNPASPGDTPAPTQPDKPTIPTIPTTPSTPSSGGSSGGGSSSPQPDTTAPTVTLVSSSPVTIGDTVVARSSESGTLYLISANYTPRTKSELDSLSSGRGVAAASANINTNIPTTGLATGDYRIFAVDAAGNVSAPSSGIELIEASSPLTLSLKSGAKLWLNSGATLLDSTSDSSSPNTRNMNNLIEITNGSTPLQIGNYLGSNCFTVVDSNNNPVANLVIDSSSDLLQWSEDPNNLGPIVIPVAAADEHSVASLDFTLWDNHGGNLGSVQVPIIFDKIKPTVTAATYTDGSITLTFSEDMPIEINAPSITLDYSAIGDFTDSEPFPSEAAYTVTVLNSKQFRINLTPSAIAKLTSVGKFRILALAPNDYAGNPIDLNGGIQIPSI</sequence>
<keyword evidence="2" id="KW-0732">Signal</keyword>
<feature type="domain" description="SLH" evidence="3">
    <location>
        <begin position="152"/>
        <end position="212"/>
    </location>
</feature>
<dbReference type="InterPro" id="IPR001119">
    <property type="entry name" value="SLH_dom"/>
</dbReference>
<keyword evidence="5" id="KW-1185">Reference proteome</keyword>
<dbReference type="EMBL" id="JADCNN020000008">
    <property type="protein sequence ID" value="MBM6996168.1"/>
    <property type="molecule type" value="Genomic_DNA"/>
</dbReference>